<comment type="caution">
    <text evidence="1">The sequence shown here is derived from an EMBL/GenBank/DDBJ whole genome shotgun (WGS) entry which is preliminary data.</text>
</comment>
<keyword evidence="2" id="KW-1185">Reference proteome</keyword>
<organism evidence="1 2">
    <name type="scientific">Tropilaelaps mercedesae</name>
    <dbReference type="NCBI Taxonomy" id="418985"/>
    <lineage>
        <taxon>Eukaryota</taxon>
        <taxon>Metazoa</taxon>
        <taxon>Ecdysozoa</taxon>
        <taxon>Arthropoda</taxon>
        <taxon>Chelicerata</taxon>
        <taxon>Arachnida</taxon>
        <taxon>Acari</taxon>
        <taxon>Parasitiformes</taxon>
        <taxon>Mesostigmata</taxon>
        <taxon>Gamasina</taxon>
        <taxon>Dermanyssoidea</taxon>
        <taxon>Laelapidae</taxon>
        <taxon>Tropilaelaps</taxon>
    </lineage>
</organism>
<dbReference type="EMBL" id="MNPL01002042">
    <property type="protein sequence ID" value="OQR78593.1"/>
    <property type="molecule type" value="Genomic_DNA"/>
</dbReference>
<proteinExistence type="predicted"/>
<sequence length="96" mass="10994">MFASEEPLDRKREYWTTNLTQMLCHEGVLQKDQKMELVPSTPAQPYCLSQGVIRLIEQEPEIYIPPSFPKGIPGQRNENKRPPAAVTIVSWSILAR</sequence>
<accession>A0A1V9XYS9</accession>
<gene>
    <name evidence="1" type="ORF">BIW11_02703</name>
</gene>
<name>A0A1V9XYS9_9ACAR</name>
<evidence type="ECO:0000313" key="1">
    <source>
        <dbReference type="EMBL" id="OQR78593.1"/>
    </source>
</evidence>
<dbReference type="InParanoid" id="A0A1V9XYS9"/>
<dbReference type="AlphaFoldDB" id="A0A1V9XYS9"/>
<protein>
    <submittedName>
        <fullName evidence="1">Poly(A) RNA polymerase gld-2B-like</fullName>
    </submittedName>
</protein>
<reference evidence="1 2" key="1">
    <citation type="journal article" date="2017" name="Gigascience">
        <title>Draft genome of the honey bee ectoparasitic mite, Tropilaelaps mercedesae, is shaped by the parasitic life history.</title>
        <authorList>
            <person name="Dong X."/>
            <person name="Armstrong S.D."/>
            <person name="Xia D."/>
            <person name="Makepeace B.L."/>
            <person name="Darby A.C."/>
            <person name="Kadowaki T."/>
        </authorList>
    </citation>
    <scope>NUCLEOTIDE SEQUENCE [LARGE SCALE GENOMIC DNA]</scope>
    <source>
        <strain evidence="1">Wuxi-XJTLU</strain>
    </source>
</reference>
<evidence type="ECO:0000313" key="2">
    <source>
        <dbReference type="Proteomes" id="UP000192247"/>
    </source>
</evidence>
<dbReference type="OrthoDB" id="10629275at2759"/>
<dbReference type="Proteomes" id="UP000192247">
    <property type="component" value="Unassembled WGS sequence"/>
</dbReference>